<dbReference type="AlphaFoldDB" id="A0A3P4B7M5"/>
<dbReference type="EMBL" id="UWPJ01000027">
    <property type="protein sequence ID" value="VCU71516.1"/>
    <property type="molecule type" value="Genomic_DNA"/>
</dbReference>
<organism evidence="1 2">
    <name type="scientific">Pigmentiphaga humi</name>
    <dbReference type="NCBI Taxonomy" id="2478468"/>
    <lineage>
        <taxon>Bacteria</taxon>
        <taxon>Pseudomonadati</taxon>
        <taxon>Pseudomonadota</taxon>
        <taxon>Betaproteobacteria</taxon>
        <taxon>Burkholderiales</taxon>
        <taxon>Alcaligenaceae</taxon>
        <taxon>Pigmentiphaga</taxon>
    </lineage>
</organism>
<dbReference type="Proteomes" id="UP000277294">
    <property type="component" value="Unassembled WGS sequence"/>
</dbReference>
<proteinExistence type="predicted"/>
<name>A0A3P4B7M5_9BURK</name>
<sequence length="31" mass="3515">MDMRDVAHCVSNDHISLTLFPNEVLVLLCND</sequence>
<accession>A0A3P4B7M5</accession>
<evidence type="ECO:0000313" key="2">
    <source>
        <dbReference type="Proteomes" id="UP000277294"/>
    </source>
</evidence>
<gene>
    <name evidence="1" type="ORF">PIGHUM_03601</name>
</gene>
<evidence type="ECO:0000313" key="1">
    <source>
        <dbReference type="EMBL" id="VCU71516.1"/>
    </source>
</evidence>
<reference evidence="1 2" key="1">
    <citation type="submission" date="2018-10" db="EMBL/GenBank/DDBJ databases">
        <authorList>
            <person name="Criscuolo A."/>
        </authorList>
    </citation>
    <scope>NUCLEOTIDE SEQUENCE [LARGE SCALE GENOMIC DNA]</scope>
    <source>
        <strain evidence="1">DnA1</strain>
    </source>
</reference>
<keyword evidence="2" id="KW-1185">Reference proteome</keyword>
<protein>
    <submittedName>
        <fullName evidence="1">Uncharacterized protein</fullName>
    </submittedName>
</protein>